<sequence>MHLAAVYGLKEPASEFQRLAKSITSIFIVVDKRIEKLREIFEARSQDTDARMAQFALGMFQLTSAAHPRYPLKNTIRTFTPKPEFTSTPEDVEPEFREERSKRQAVKFLEHGIIEEEANIPVSPEFSLVNHHTIESAMFSRGNHHDPHAPADLLARPTHTNPKPQAGDSPAHTSTISAHYSRLESLLDSALATLTLIHDHDPIAAPPLLNGHMIAVLQVG</sequence>
<dbReference type="Proteomes" id="UP001221142">
    <property type="component" value="Unassembled WGS sequence"/>
</dbReference>
<reference evidence="2" key="1">
    <citation type="submission" date="2023-03" db="EMBL/GenBank/DDBJ databases">
        <title>Massive genome expansion in bonnet fungi (Mycena s.s.) driven by repeated elements and novel gene families across ecological guilds.</title>
        <authorList>
            <consortium name="Lawrence Berkeley National Laboratory"/>
            <person name="Harder C.B."/>
            <person name="Miyauchi S."/>
            <person name="Viragh M."/>
            <person name="Kuo A."/>
            <person name="Thoen E."/>
            <person name="Andreopoulos B."/>
            <person name="Lu D."/>
            <person name="Skrede I."/>
            <person name="Drula E."/>
            <person name="Henrissat B."/>
            <person name="Morin E."/>
            <person name="Kohler A."/>
            <person name="Barry K."/>
            <person name="LaButti K."/>
            <person name="Morin E."/>
            <person name="Salamov A."/>
            <person name="Lipzen A."/>
            <person name="Mereny Z."/>
            <person name="Hegedus B."/>
            <person name="Baldrian P."/>
            <person name="Stursova M."/>
            <person name="Weitz H."/>
            <person name="Taylor A."/>
            <person name="Grigoriev I.V."/>
            <person name="Nagy L.G."/>
            <person name="Martin F."/>
            <person name="Kauserud H."/>
        </authorList>
    </citation>
    <scope>NUCLEOTIDE SEQUENCE</scope>
    <source>
        <strain evidence="2">9284</strain>
    </source>
</reference>
<evidence type="ECO:0000313" key="3">
    <source>
        <dbReference type="Proteomes" id="UP001221142"/>
    </source>
</evidence>
<evidence type="ECO:0000313" key="2">
    <source>
        <dbReference type="EMBL" id="KAJ7624432.1"/>
    </source>
</evidence>
<gene>
    <name evidence="2" type="ORF">FB45DRAFT_1086050</name>
</gene>
<name>A0AAD7BL24_9AGAR</name>
<dbReference type="EMBL" id="JARKIF010000013">
    <property type="protein sequence ID" value="KAJ7624432.1"/>
    <property type="molecule type" value="Genomic_DNA"/>
</dbReference>
<evidence type="ECO:0000256" key="1">
    <source>
        <dbReference type="SAM" id="MobiDB-lite"/>
    </source>
</evidence>
<dbReference type="AlphaFoldDB" id="A0AAD7BL24"/>
<protein>
    <submittedName>
        <fullName evidence="2">Uncharacterized protein</fullName>
    </submittedName>
</protein>
<keyword evidence="3" id="KW-1185">Reference proteome</keyword>
<accession>A0AAD7BL24</accession>
<organism evidence="2 3">
    <name type="scientific">Roridomyces roridus</name>
    <dbReference type="NCBI Taxonomy" id="1738132"/>
    <lineage>
        <taxon>Eukaryota</taxon>
        <taxon>Fungi</taxon>
        <taxon>Dikarya</taxon>
        <taxon>Basidiomycota</taxon>
        <taxon>Agaricomycotina</taxon>
        <taxon>Agaricomycetes</taxon>
        <taxon>Agaricomycetidae</taxon>
        <taxon>Agaricales</taxon>
        <taxon>Marasmiineae</taxon>
        <taxon>Mycenaceae</taxon>
        <taxon>Roridomyces</taxon>
    </lineage>
</organism>
<comment type="caution">
    <text evidence="2">The sequence shown here is derived from an EMBL/GenBank/DDBJ whole genome shotgun (WGS) entry which is preliminary data.</text>
</comment>
<proteinExistence type="predicted"/>
<feature type="region of interest" description="Disordered" evidence="1">
    <location>
        <begin position="144"/>
        <end position="173"/>
    </location>
</feature>
<feature type="region of interest" description="Disordered" evidence="1">
    <location>
        <begin position="80"/>
        <end position="99"/>
    </location>
</feature>